<evidence type="ECO:0000256" key="3">
    <source>
        <dbReference type="ARBA" id="ARBA00022801"/>
    </source>
</evidence>
<keyword evidence="3" id="KW-0378">Hydrolase</keyword>
<protein>
    <recommendedName>
        <fullName evidence="6">Carboxylesterase type B domain-containing protein</fullName>
    </recommendedName>
</protein>
<gene>
    <name evidence="7" type="ORF">WA026_007846</name>
</gene>
<evidence type="ECO:0000313" key="8">
    <source>
        <dbReference type="Proteomes" id="UP001431783"/>
    </source>
</evidence>
<keyword evidence="8" id="KW-1185">Reference proteome</keyword>
<dbReference type="InterPro" id="IPR002018">
    <property type="entry name" value="CarbesteraseB"/>
</dbReference>
<evidence type="ECO:0000256" key="1">
    <source>
        <dbReference type="ARBA" id="ARBA00005964"/>
    </source>
</evidence>
<keyword evidence="5" id="KW-1133">Transmembrane helix</keyword>
<feature type="domain" description="Carboxylesterase type B" evidence="6">
    <location>
        <begin position="44"/>
        <end position="131"/>
    </location>
</feature>
<evidence type="ECO:0000256" key="5">
    <source>
        <dbReference type="SAM" id="Phobius"/>
    </source>
</evidence>
<keyword evidence="2" id="KW-0719">Serine esterase</keyword>
<dbReference type="AlphaFoldDB" id="A0AAW1U4G8"/>
<dbReference type="SUPFAM" id="SSF53474">
    <property type="entry name" value="alpha/beta-Hydrolases"/>
    <property type="match status" value="1"/>
</dbReference>
<dbReference type="EMBL" id="JARQZJ010000033">
    <property type="protein sequence ID" value="KAK9875451.1"/>
    <property type="molecule type" value="Genomic_DNA"/>
</dbReference>
<evidence type="ECO:0000256" key="2">
    <source>
        <dbReference type="ARBA" id="ARBA00022487"/>
    </source>
</evidence>
<keyword evidence="5" id="KW-0472">Membrane</keyword>
<sequence>MKSLDILLDKCMHLVLHLLCLFFSVISVAKTIITRECVPYTMKNPVIATKFGKVKGKVGTDYLGGKYYSFQGIPYAKAPIGNLRFKAPQKLEPWTEEFNATKEGPSCPSSHIFFMTYTGKEDNCLNLNVYIKQVRKMILPLLLPLIDSFCGMYAYIAFSGNCRVLLENNNE</sequence>
<dbReference type="InterPro" id="IPR029058">
    <property type="entry name" value="AB_hydrolase_fold"/>
</dbReference>
<comment type="similarity">
    <text evidence="1">Belongs to the type-B carboxylesterase/lipase family.</text>
</comment>
<evidence type="ECO:0000259" key="6">
    <source>
        <dbReference type="Pfam" id="PF00135"/>
    </source>
</evidence>
<feature type="transmembrane region" description="Helical" evidence="5">
    <location>
        <begin position="138"/>
        <end position="158"/>
    </location>
</feature>
<feature type="transmembrane region" description="Helical" evidence="5">
    <location>
        <begin position="12"/>
        <end position="33"/>
    </location>
</feature>
<reference evidence="7 8" key="1">
    <citation type="submission" date="2023-03" db="EMBL/GenBank/DDBJ databases">
        <title>Genome insight into feeding habits of ladybird beetles.</title>
        <authorList>
            <person name="Li H.-S."/>
            <person name="Huang Y.-H."/>
            <person name="Pang H."/>
        </authorList>
    </citation>
    <scope>NUCLEOTIDE SEQUENCE [LARGE SCALE GENOMIC DNA]</scope>
    <source>
        <strain evidence="7">SYSU_2023b</strain>
        <tissue evidence="7">Whole body</tissue>
    </source>
</reference>
<comment type="caution">
    <text evidence="7">The sequence shown here is derived from an EMBL/GenBank/DDBJ whole genome shotgun (WGS) entry which is preliminary data.</text>
</comment>
<keyword evidence="5" id="KW-0812">Transmembrane</keyword>
<dbReference type="Proteomes" id="UP001431783">
    <property type="component" value="Unassembled WGS sequence"/>
</dbReference>
<keyword evidence="4" id="KW-0325">Glycoprotein</keyword>
<dbReference type="PANTHER" id="PTHR43142">
    <property type="entry name" value="CARBOXYLIC ESTER HYDROLASE"/>
    <property type="match status" value="1"/>
</dbReference>
<organism evidence="7 8">
    <name type="scientific">Henosepilachna vigintioctopunctata</name>
    <dbReference type="NCBI Taxonomy" id="420089"/>
    <lineage>
        <taxon>Eukaryota</taxon>
        <taxon>Metazoa</taxon>
        <taxon>Ecdysozoa</taxon>
        <taxon>Arthropoda</taxon>
        <taxon>Hexapoda</taxon>
        <taxon>Insecta</taxon>
        <taxon>Pterygota</taxon>
        <taxon>Neoptera</taxon>
        <taxon>Endopterygota</taxon>
        <taxon>Coleoptera</taxon>
        <taxon>Polyphaga</taxon>
        <taxon>Cucujiformia</taxon>
        <taxon>Coccinelloidea</taxon>
        <taxon>Coccinellidae</taxon>
        <taxon>Epilachninae</taxon>
        <taxon>Epilachnini</taxon>
        <taxon>Henosepilachna</taxon>
    </lineage>
</organism>
<evidence type="ECO:0000256" key="4">
    <source>
        <dbReference type="ARBA" id="ARBA00023180"/>
    </source>
</evidence>
<dbReference type="GO" id="GO:0052689">
    <property type="term" value="F:carboxylic ester hydrolase activity"/>
    <property type="evidence" value="ECO:0007669"/>
    <property type="project" value="UniProtKB-KW"/>
</dbReference>
<dbReference type="Gene3D" id="3.40.50.1820">
    <property type="entry name" value="alpha/beta hydrolase"/>
    <property type="match status" value="1"/>
</dbReference>
<name>A0AAW1U4G8_9CUCU</name>
<dbReference type="Pfam" id="PF00135">
    <property type="entry name" value="COesterase"/>
    <property type="match status" value="1"/>
</dbReference>
<evidence type="ECO:0000313" key="7">
    <source>
        <dbReference type="EMBL" id="KAK9875451.1"/>
    </source>
</evidence>
<dbReference type="PANTHER" id="PTHR43142:SF1">
    <property type="entry name" value="CARBOXYLIC ESTER HYDROLASE"/>
    <property type="match status" value="1"/>
</dbReference>
<proteinExistence type="inferred from homology"/>
<accession>A0AAW1U4G8</accession>